<keyword evidence="1" id="KW-0732">Signal</keyword>
<feature type="chain" id="PRO_5014960474" evidence="1">
    <location>
        <begin position="19"/>
        <end position="114"/>
    </location>
</feature>
<organism evidence="2">
    <name type="scientific">Anopheles braziliensis</name>
    <dbReference type="NCBI Taxonomy" id="58242"/>
    <lineage>
        <taxon>Eukaryota</taxon>
        <taxon>Metazoa</taxon>
        <taxon>Ecdysozoa</taxon>
        <taxon>Arthropoda</taxon>
        <taxon>Hexapoda</taxon>
        <taxon>Insecta</taxon>
        <taxon>Pterygota</taxon>
        <taxon>Neoptera</taxon>
        <taxon>Endopterygota</taxon>
        <taxon>Diptera</taxon>
        <taxon>Nematocera</taxon>
        <taxon>Culicoidea</taxon>
        <taxon>Culicidae</taxon>
        <taxon>Anophelinae</taxon>
        <taxon>Anopheles</taxon>
    </lineage>
</organism>
<reference evidence="2" key="1">
    <citation type="submission" date="2018-01" db="EMBL/GenBank/DDBJ databases">
        <title>An insight into the sialome of Amazonian anophelines.</title>
        <authorList>
            <person name="Ribeiro J.M."/>
            <person name="Scarpassa V."/>
            <person name="Calvo E."/>
        </authorList>
    </citation>
    <scope>NUCLEOTIDE SEQUENCE</scope>
    <source>
        <tissue evidence="2">Salivary glands</tissue>
    </source>
</reference>
<sequence length="114" mass="12220">MALGFYLFCFRCCSSSLSFSLNEIMIPSASTGQPPGQVFFGVWEVLRFDEPDGGHAVVTEGVSLHLAKLQTNSACVCSLLSFSLCVSLSSSLDVFSIVLAFWRDGVNASRGGIK</sequence>
<feature type="signal peptide" evidence="1">
    <location>
        <begin position="1"/>
        <end position="18"/>
    </location>
</feature>
<proteinExistence type="predicted"/>
<dbReference type="EMBL" id="GGFM01010904">
    <property type="protein sequence ID" value="MBW31655.1"/>
    <property type="molecule type" value="Transcribed_RNA"/>
</dbReference>
<evidence type="ECO:0000313" key="2">
    <source>
        <dbReference type="EMBL" id="MBW31655.1"/>
    </source>
</evidence>
<evidence type="ECO:0000256" key="1">
    <source>
        <dbReference type="SAM" id="SignalP"/>
    </source>
</evidence>
<name>A0A2M3ZT32_9DIPT</name>
<dbReference type="AlphaFoldDB" id="A0A2M3ZT32"/>
<protein>
    <submittedName>
        <fullName evidence="2">Putative secreted peptide</fullName>
    </submittedName>
</protein>
<accession>A0A2M3ZT32</accession>